<protein>
    <submittedName>
        <fullName evidence="2">Uncharacterized protein</fullName>
    </submittedName>
</protein>
<dbReference type="EMBL" id="BMMK01000005">
    <property type="protein sequence ID" value="GGM45377.1"/>
    <property type="molecule type" value="Genomic_DNA"/>
</dbReference>
<accession>A0A8J3CC09</accession>
<sequence>MITHRHQTVATGARSRHAPDGAIVDPGSMVEVPTGGAAEVFPVAVALRAMPTAWAGGGTVAEAHSYHSSTGTFSLVRKEPEEHPPTRVEGAAVQPGLRRCSVGEKHTRLVGIRFGLRFAHHAGDIHPFVSDDISCAHHVERSLVRVVEAWSANLGV</sequence>
<evidence type="ECO:0000313" key="3">
    <source>
        <dbReference type="Proteomes" id="UP000637578"/>
    </source>
</evidence>
<comment type="caution">
    <text evidence="2">The sequence shown here is derived from an EMBL/GenBank/DDBJ whole genome shotgun (WGS) entry which is preliminary data.</text>
</comment>
<evidence type="ECO:0000256" key="1">
    <source>
        <dbReference type="SAM" id="MobiDB-lite"/>
    </source>
</evidence>
<organism evidence="2 3">
    <name type="scientific">Longimycelium tulufanense</name>
    <dbReference type="NCBI Taxonomy" id="907463"/>
    <lineage>
        <taxon>Bacteria</taxon>
        <taxon>Bacillati</taxon>
        <taxon>Actinomycetota</taxon>
        <taxon>Actinomycetes</taxon>
        <taxon>Pseudonocardiales</taxon>
        <taxon>Pseudonocardiaceae</taxon>
        <taxon>Longimycelium</taxon>
    </lineage>
</organism>
<reference evidence="2" key="1">
    <citation type="journal article" date="2014" name="Int. J. Syst. Evol. Microbiol.">
        <title>Complete genome sequence of Corynebacterium casei LMG S-19264T (=DSM 44701T), isolated from a smear-ripened cheese.</title>
        <authorList>
            <consortium name="US DOE Joint Genome Institute (JGI-PGF)"/>
            <person name="Walter F."/>
            <person name="Albersmeier A."/>
            <person name="Kalinowski J."/>
            <person name="Ruckert C."/>
        </authorList>
    </citation>
    <scope>NUCLEOTIDE SEQUENCE</scope>
    <source>
        <strain evidence="2">CGMCC 4.5737</strain>
    </source>
</reference>
<dbReference type="AlphaFoldDB" id="A0A8J3CC09"/>
<proteinExistence type="predicted"/>
<name>A0A8J3CC09_9PSEU</name>
<dbReference type="Proteomes" id="UP000637578">
    <property type="component" value="Unassembled WGS sequence"/>
</dbReference>
<gene>
    <name evidence="2" type="ORF">GCM10012275_15510</name>
</gene>
<reference evidence="2" key="2">
    <citation type="submission" date="2020-09" db="EMBL/GenBank/DDBJ databases">
        <authorList>
            <person name="Sun Q."/>
            <person name="Zhou Y."/>
        </authorList>
    </citation>
    <scope>NUCLEOTIDE SEQUENCE</scope>
    <source>
        <strain evidence="2">CGMCC 4.5737</strain>
    </source>
</reference>
<feature type="region of interest" description="Disordered" evidence="1">
    <location>
        <begin position="1"/>
        <end position="27"/>
    </location>
</feature>
<keyword evidence="3" id="KW-1185">Reference proteome</keyword>
<evidence type="ECO:0000313" key="2">
    <source>
        <dbReference type="EMBL" id="GGM45377.1"/>
    </source>
</evidence>